<accession>A0A5A9PST1</accession>
<comment type="caution">
    <text evidence="1">The sequence shown here is derived from an EMBL/GenBank/DDBJ whole genome shotgun (WGS) entry which is preliminary data.</text>
</comment>
<dbReference type="AlphaFoldDB" id="A0A5A9PST1"/>
<dbReference type="EMBL" id="SOYY01000001">
    <property type="protein sequence ID" value="KAA0725280.1"/>
    <property type="molecule type" value="Genomic_DNA"/>
</dbReference>
<protein>
    <submittedName>
        <fullName evidence="1">Uncharacterized protein</fullName>
    </submittedName>
</protein>
<evidence type="ECO:0000313" key="1">
    <source>
        <dbReference type="EMBL" id="KAA0725280.1"/>
    </source>
</evidence>
<sequence>MKANGEHEREKTSSPLLSSEELPAVLPVQGLCKRTGAFEVVMAVNCPTLNPAKHILYSIYTNLSSCHQWDILDEADTTSKPKLGEGVGNQSTKSLTVSHEHGLMNCKDDLKISEAFLHVANVPLYGSAYLICSALSCELVLLPEQLSTSKFTTLHTSQHRQKIE</sequence>
<gene>
    <name evidence="1" type="ORF">E1301_Tti005992</name>
</gene>
<proteinExistence type="predicted"/>
<dbReference type="Proteomes" id="UP000324632">
    <property type="component" value="Chromosome 1"/>
</dbReference>
<name>A0A5A9PST1_9TELE</name>
<reference evidence="1 2" key="1">
    <citation type="journal article" date="2019" name="Mol. Ecol. Resour.">
        <title>Chromosome-level genome assembly of Triplophysa tibetana, a fish adapted to the harsh high-altitude environment of the Tibetan Plateau.</title>
        <authorList>
            <person name="Yang X."/>
            <person name="Liu H."/>
            <person name="Ma Z."/>
            <person name="Zou Y."/>
            <person name="Zou M."/>
            <person name="Mao Y."/>
            <person name="Li X."/>
            <person name="Wang H."/>
            <person name="Chen T."/>
            <person name="Wang W."/>
            <person name="Yang R."/>
        </authorList>
    </citation>
    <scope>NUCLEOTIDE SEQUENCE [LARGE SCALE GENOMIC DNA]</scope>
    <source>
        <strain evidence="1">TTIB1903HZAU</strain>
        <tissue evidence="1">Muscle</tissue>
    </source>
</reference>
<organism evidence="1 2">
    <name type="scientific">Triplophysa tibetana</name>
    <dbReference type="NCBI Taxonomy" id="1572043"/>
    <lineage>
        <taxon>Eukaryota</taxon>
        <taxon>Metazoa</taxon>
        <taxon>Chordata</taxon>
        <taxon>Craniata</taxon>
        <taxon>Vertebrata</taxon>
        <taxon>Euteleostomi</taxon>
        <taxon>Actinopterygii</taxon>
        <taxon>Neopterygii</taxon>
        <taxon>Teleostei</taxon>
        <taxon>Ostariophysi</taxon>
        <taxon>Cypriniformes</taxon>
        <taxon>Nemacheilidae</taxon>
        <taxon>Triplophysa</taxon>
    </lineage>
</organism>
<keyword evidence="2" id="KW-1185">Reference proteome</keyword>
<evidence type="ECO:0000313" key="2">
    <source>
        <dbReference type="Proteomes" id="UP000324632"/>
    </source>
</evidence>